<gene>
    <name evidence="2" type="ORF">BOTCAL_2066g00010</name>
</gene>
<reference evidence="2 3" key="1">
    <citation type="submission" date="2017-11" db="EMBL/GenBank/DDBJ databases">
        <title>Comparative genomics of Botrytis spp.</title>
        <authorList>
            <person name="Valero-Jimenez C.A."/>
            <person name="Tapia P."/>
            <person name="Veloso J."/>
            <person name="Silva-Moreno E."/>
            <person name="Staats M."/>
            <person name="Valdes J.H."/>
            <person name="Van Kan J.A.L."/>
        </authorList>
    </citation>
    <scope>NUCLEOTIDE SEQUENCE [LARGE SCALE GENOMIC DNA]</scope>
    <source>
        <strain evidence="2 3">MUCL2830</strain>
    </source>
</reference>
<dbReference type="EMBL" id="PHWZ01002062">
    <property type="protein sequence ID" value="TEY18170.1"/>
    <property type="molecule type" value="Genomic_DNA"/>
</dbReference>
<organism evidence="2 3">
    <name type="scientific">Botryotinia calthae</name>
    <dbReference type="NCBI Taxonomy" id="38488"/>
    <lineage>
        <taxon>Eukaryota</taxon>
        <taxon>Fungi</taxon>
        <taxon>Dikarya</taxon>
        <taxon>Ascomycota</taxon>
        <taxon>Pezizomycotina</taxon>
        <taxon>Leotiomycetes</taxon>
        <taxon>Helotiales</taxon>
        <taxon>Sclerotiniaceae</taxon>
        <taxon>Botryotinia</taxon>
    </lineage>
</organism>
<accession>A0A4Y8C9H9</accession>
<evidence type="ECO:0000256" key="1">
    <source>
        <dbReference type="SAM" id="MobiDB-lite"/>
    </source>
</evidence>
<protein>
    <submittedName>
        <fullName evidence="2">Uncharacterized protein</fullName>
    </submittedName>
</protein>
<feature type="region of interest" description="Disordered" evidence="1">
    <location>
        <begin position="53"/>
        <end position="94"/>
    </location>
</feature>
<name>A0A4Y8C9H9_9HELO</name>
<evidence type="ECO:0000313" key="3">
    <source>
        <dbReference type="Proteomes" id="UP000297299"/>
    </source>
</evidence>
<keyword evidence="3" id="KW-1185">Reference proteome</keyword>
<evidence type="ECO:0000313" key="2">
    <source>
        <dbReference type="EMBL" id="TEY18170.1"/>
    </source>
</evidence>
<proteinExistence type="predicted"/>
<comment type="caution">
    <text evidence="2">The sequence shown here is derived from an EMBL/GenBank/DDBJ whole genome shotgun (WGS) entry which is preliminary data.</text>
</comment>
<dbReference type="Proteomes" id="UP000297299">
    <property type="component" value="Unassembled WGS sequence"/>
</dbReference>
<sequence>MELPKEARRSIPIAAIFSEEKDKPIEDPKPAELSISIEEKAIVQETSTVCLETELPKESKRSMPIPLPSEMTPTTFVDAKSNNSDEDTSGTGCF</sequence>
<dbReference type="AlphaFoldDB" id="A0A4Y8C9H9"/>